<evidence type="ECO:0000259" key="2">
    <source>
        <dbReference type="PROSITE" id="PS50011"/>
    </source>
</evidence>
<comment type="caution">
    <text evidence="3">The sequence shown here is derived from an EMBL/GenBank/DDBJ whole genome shotgun (WGS) entry which is preliminary data.</text>
</comment>
<dbReference type="InterPro" id="IPR011009">
    <property type="entry name" value="Kinase-like_dom_sf"/>
</dbReference>
<dbReference type="Gene3D" id="1.10.510.10">
    <property type="entry name" value="Transferase(Phosphotransferase) domain 1"/>
    <property type="match status" value="1"/>
</dbReference>
<keyword evidence="4" id="KW-1185">Reference proteome</keyword>
<name>A0ABR2LD43_9EUKA</name>
<evidence type="ECO:0000313" key="3">
    <source>
        <dbReference type="EMBL" id="KAK8900575.1"/>
    </source>
</evidence>
<dbReference type="Pfam" id="PF07714">
    <property type="entry name" value="PK_Tyr_Ser-Thr"/>
    <property type="match status" value="1"/>
</dbReference>
<dbReference type="PROSITE" id="PS00108">
    <property type="entry name" value="PROTEIN_KINASE_ST"/>
    <property type="match status" value="1"/>
</dbReference>
<gene>
    <name evidence="3" type="ORF">M9Y10_002904</name>
</gene>
<feature type="region of interest" description="Disordered" evidence="1">
    <location>
        <begin position="322"/>
        <end position="363"/>
    </location>
</feature>
<evidence type="ECO:0000313" key="4">
    <source>
        <dbReference type="Proteomes" id="UP001470230"/>
    </source>
</evidence>
<dbReference type="PANTHER" id="PTHR44329">
    <property type="entry name" value="SERINE/THREONINE-PROTEIN KINASE TNNI3K-RELATED"/>
    <property type="match status" value="1"/>
</dbReference>
<dbReference type="EMBL" id="JAPFFF010000001">
    <property type="protein sequence ID" value="KAK8900575.1"/>
    <property type="molecule type" value="Genomic_DNA"/>
</dbReference>
<dbReference type="PROSITE" id="PS50011">
    <property type="entry name" value="PROTEIN_KINASE_DOM"/>
    <property type="match status" value="1"/>
</dbReference>
<proteinExistence type="predicted"/>
<dbReference type="InterPro" id="IPR000719">
    <property type="entry name" value="Prot_kinase_dom"/>
</dbReference>
<accession>A0ABR2LD43</accession>
<dbReference type="SUPFAM" id="SSF56112">
    <property type="entry name" value="Protein kinase-like (PK-like)"/>
    <property type="match status" value="1"/>
</dbReference>
<dbReference type="InterPro" id="IPR051681">
    <property type="entry name" value="Ser/Thr_Kinases-Pseudokinases"/>
</dbReference>
<feature type="compositionally biased region" description="Low complexity" evidence="1">
    <location>
        <begin position="337"/>
        <end position="347"/>
    </location>
</feature>
<reference evidence="3 4" key="1">
    <citation type="submission" date="2024-04" db="EMBL/GenBank/DDBJ databases">
        <title>Tritrichomonas musculus Genome.</title>
        <authorList>
            <person name="Alves-Ferreira E."/>
            <person name="Grigg M."/>
            <person name="Lorenzi H."/>
            <person name="Galac M."/>
        </authorList>
    </citation>
    <scope>NUCLEOTIDE SEQUENCE [LARGE SCALE GENOMIC DNA]</scope>
    <source>
        <strain evidence="3 4">EAF2021</strain>
    </source>
</reference>
<dbReference type="PANTHER" id="PTHR44329:SF214">
    <property type="entry name" value="PROTEIN KINASE DOMAIN-CONTAINING PROTEIN"/>
    <property type="match status" value="1"/>
</dbReference>
<dbReference type="InterPro" id="IPR001245">
    <property type="entry name" value="Ser-Thr/Tyr_kinase_cat_dom"/>
</dbReference>
<dbReference type="Proteomes" id="UP001470230">
    <property type="component" value="Unassembled WGS sequence"/>
</dbReference>
<dbReference type="InterPro" id="IPR008271">
    <property type="entry name" value="Ser/Thr_kinase_AS"/>
</dbReference>
<evidence type="ECO:0000256" key="1">
    <source>
        <dbReference type="SAM" id="MobiDB-lite"/>
    </source>
</evidence>
<protein>
    <recommendedName>
        <fullName evidence="2">Protein kinase domain-containing protein</fullName>
    </recommendedName>
</protein>
<dbReference type="Gene3D" id="3.30.200.20">
    <property type="entry name" value="Phosphorylase Kinase, domain 1"/>
    <property type="match status" value="1"/>
</dbReference>
<organism evidence="3 4">
    <name type="scientific">Tritrichomonas musculus</name>
    <dbReference type="NCBI Taxonomy" id="1915356"/>
    <lineage>
        <taxon>Eukaryota</taxon>
        <taxon>Metamonada</taxon>
        <taxon>Parabasalia</taxon>
        <taxon>Tritrichomonadida</taxon>
        <taxon>Tritrichomonadidae</taxon>
        <taxon>Tritrichomonas</taxon>
    </lineage>
</organism>
<feature type="domain" description="Protein kinase" evidence="2">
    <location>
        <begin position="17"/>
        <end position="285"/>
    </location>
</feature>
<sequence length="363" mass="41707">MAILLSNFIINIENNFDINPEIIYQGSYGQVREGFRKSDNFHVAIKTITDPLVSQSATKGLLREFELLAGINHPKCLKLITFSLDPPRTVTPFMSNGTLNDFLVARNEGADGFEKMTPTKMMCTVYGMCSTMQFLHMKGIVHRDFKPLNVFLDDNYDICIADFGLSRRVRENVDLTKQDFGSPAYMAPELLEGIDYDNKIDVYSFGVTYLQYFSNLEELDDGMGPFRTAYNLLKRISEGARFVRPSGMNDAQWNVYTYCTDRNMGARPSFAEISEEFETNKELWFEGVDEDEYLRYVNDCKKIIREEKENLEQRENLLRRDIESGESNSSDLFSSLPTTTIPIVTHTPPRPLSKSTKPKRYYV</sequence>
<feature type="compositionally biased region" description="Polar residues" evidence="1">
    <location>
        <begin position="325"/>
        <end position="336"/>
    </location>
</feature>